<sequence length="180" mass="20817">FSDFVYIKLRIISQVAIDRAVLYLRHTYEFNDRKKGALARKYNLPPNFKMAEASNSFDAPTEFTNVVLIVEGKNLHVNKEFLAIHSPVFAAMFFGEFAEKGKEEVEIKDIVFEEFVDLLNVIHPSFTPITETSVSHILKLSDQFQMKGVLTKSEKFLIVTKRFNIVKKMTFADQYNLQKL</sequence>
<protein>
    <recommendedName>
        <fullName evidence="1">BTB domain-containing protein</fullName>
    </recommendedName>
</protein>
<dbReference type="PANTHER" id="PTHR47022">
    <property type="entry name" value="BTB AND MATH DOMAIN-CONTAINING PROTEIN 36-RELATED"/>
    <property type="match status" value="1"/>
</dbReference>
<organism evidence="2 3">
    <name type="scientific">Pristionchus mayeri</name>
    <dbReference type="NCBI Taxonomy" id="1317129"/>
    <lineage>
        <taxon>Eukaryota</taxon>
        <taxon>Metazoa</taxon>
        <taxon>Ecdysozoa</taxon>
        <taxon>Nematoda</taxon>
        <taxon>Chromadorea</taxon>
        <taxon>Rhabditida</taxon>
        <taxon>Rhabditina</taxon>
        <taxon>Diplogasteromorpha</taxon>
        <taxon>Diplogasteroidea</taxon>
        <taxon>Neodiplogasteridae</taxon>
        <taxon>Pristionchus</taxon>
    </lineage>
</organism>
<name>A0AAN5D531_9BILA</name>
<dbReference type="AlphaFoldDB" id="A0AAN5D531"/>
<feature type="domain" description="BTB" evidence="1">
    <location>
        <begin position="64"/>
        <end position="131"/>
    </location>
</feature>
<dbReference type="EMBL" id="BTRK01000005">
    <property type="protein sequence ID" value="GMR55794.1"/>
    <property type="molecule type" value="Genomic_DNA"/>
</dbReference>
<dbReference type="CDD" id="cd18186">
    <property type="entry name" value="BTB_POZ_ZBTB_KLHL-like"/>
    <property type="match status" value="1"/>
</dbReference>
<dbReference type="PANTHER" id="PTHR47022:SF1">
    <property type="entry name" value="BTB AND MATH DOMAIN-CONTAINING PROTEIN 36-RELATED"/>
    <property type="match status" value="1"/>
</dbReference>
<dbReference type="InterPro" id="IPR011333">
    <property type="entry name" value="SKP1/BTB/POZ_sf"/>
</dbReference>
<dbReference type="SMART" id="SM00225">
    <property type="entry name" value="BTB"/>
    <property type="match status" value="1"/>
</dbReference>
<dbReference type="Pfam" id="PF00651">
    <property type="entry name" value="BTB"/>
    <property type="match status" value="1"/>
</dbReference>
<feature type="non-terminal residue" evidence="2">
    <location>
        <position position="180"/>
    </location>
</feature>
<comment type="caution">
    <text evidence="2">The sequence shown here is derived from an EMBL/GenBank/DDBJ whole genome shotgun (WGS) entry which is preliminary data.</text>
</comment>
<evidence type="ECO:0000313" key="2">
    <source>
        <dbReference type="EMBL" id="GMR55794.1"/>
    </source>
</evidence>
<accession>A0AAN5D531</accession>
<proteinExistence type="predicted"/>
<gene>
    <name evidence="2" type="ORF">PMAYCL1PPCAC_25989</name>
</gene>
<keyword evidence="3" id="KW-1185">Reference proteome</keyword>
<reference evidence="3" key="1">
    <citation type="submission" date="2022-10" db="EMBL/GenBank/DDBJ databases">
        <title>Genome assembly of Pristionchus species.</title>
        <authorList>
            <person name="Yoshida K."/>
            <person name="Sommer R.J."/>
        </authorList>
    </citation>
    <scope>NUCLEOTIDE SEQUENCE [LARGE SCALE GENOMIC DNA]</scope>
    <source>
        <strain evidence="3">RS5460</strain>
    </source>
</reference>
<dbReference type="SUPFAM" id="SSF54695">
    <property type="entry name" value="POZ domain"/>
    <property type="match status" value="1"/>
</dbReference>
<dbReference type="Proteomes" id="UP001328107">
    <property type="component" value="Unassembled WGS sequence"/>
</dbReference>
<dbReference type="PROSITE" id="PS50097">
    <property type="entry name" value="BTB"/>
    <property type="match status" value="1"/>
</dbReference>
<evidence type="ECO:0000313" key="3">
    <source>
        <dbReference type="Proteomes" id="UP001328107"/>
    </source>
</evidence>
<dbReference type="InterPro" id="IPR000210">
    <property type="entry name" value="BTB/POZ_dom"/>
</dbReference>
<evidence type="ECO:0000259" key="1">
    <source>
        <dbReference type="PROSITE" id="PS50097"/>
    </source>
</evidence>
<feature type="non-terminal residue" evidence="2">
    <location>
        <position position="1"/>
    </location>
</feature>
<dbReference type="Gene3D" id="3.30.710.10">
    <property type="entry name" value="Potassium Channel Kv1.1, Chain A"/>
    <property type="match status" value="1"/>
</dbReference>